<dbReference type="SMART" id="SM00406">
    <property type="entry name" value="IGv"/>
    <property type="match status" value="1"/>
</dbReference>
<dbReference type="Proteomes" id="UP000314983">
    <property type="component" value="Chromosome 18"/>
</dbReference>
<keyword evidence="4" id="KW-0393">Immunoglobulin domain</keyword>
<dbReference type="GO" id="GO:0042101">
    <property type="term" value="C:T cell receptor complex"/>
    <property type="evidence" value="ECO:0007669"/>
    <property type="project" value="UniProtKB-KW"/>
</dbReference>
<keyword evidence="2" id="KW-1064">Adaptive immunity</keyword>
<dbReference type="GeneTree" id="ENSGT01120000273217"/>
<reference evidence="8" key="1">
    <citation type="journal article" date="2014" name="Science">
        <title>Nonhuman genetics. Genomic basis for the convergent evolution of electric organs.</title>
        <authorList>
            <person name="Gallant J.R."/>
            <person name="Traeger L.L."/>
            <person name="Volkening J.D."/>
            <person name="Moffett H."/>
            <person name="Chen P.H."/>
            <person name="Novina C.D."/>
            <person name="Phillips G.N.Jr."/>
            <person name="Anand R."/>
            <person name="Wells G.B."/>
            <person name="Pinch M."/>
            <person name="Guth R."/>
            <person name="Unguez G.A."/>
            <person name="Albert J.S."/>
            <person name="Zakon H.H."/>
            <person name="Samanta M.P."/>
            <person name="Sussman M.R."/>
        </authorList>
    </citation>
    <scope>NUCLEOTIDE SEQUENCE [LARGE SCALE GENOMIC DNA]</scope>
</reference>
<dbReference type="Ensembl" id="ENSEEET00000010256.2">
    <property type="protein sequence ID" value="ENSEEEP00000010134.2"/>
    <property type="gene ID" value="ENSEEEG00000005140.2"/>
</dbReference>
<protein>
    <recommendedName>
        <fullName evidence="6">Ig-like domain-containing protein</fullName>
    </recommendedName>
</protein>
<evidence type="ECO:0000256" key="5">
    <source>
        <dbReference type="ARBA" id="ARBA00043266"/>
    </source>
</evidence>
<evidence type="ECO:0000313" key="8">
    <source>
        <dbReference type="Proteomes" id="UP000314983"/>
    </source>
</evidence>
<dbReference type="InterPro" id="IPR007110">
    <property type="entry name" value="Ig-like_dom"/>
</dbReference>
<dbReference type="InterPro" id="IPR013106">
    <property type="entry name" value="Ig_V-set"/>
</dbReference>
<dbReference type="PANTHER" id="PTHR19367">
    <property type="entry name" value="T-CELL RECEPTOR ALPHA CHAIN V REGION"/>
    <property type="match status" value="1"/>
</dbReference>
<accession>A0A4W4EDI9</accession>
<dbReference type="InterPro" id="IPR036179">
    <property type="entry name" value="Ig-like_dom_sf"/>
</dbReference>
<dbReference type="InterPro" id="IPR003599">
    <property type="entry name" value="Ig_sub"/>
</dbReference>
<keyword evidence="8" id="KW-1185">Reference proteome</keyword>
<dbReference type="GO" id="GO:0002250">
    <property type="term" value="P:adaptive immune response"/>
    <property type="evidence" value="ECO:0007669"/>
    <property type="project" value="UniProtKB-KW"/>
</dbReference>
<dbReference type="PROSITE" id="PS50835">
    <property type="entry name" value="IG_LIKE"/>
    <property type="match status" value="1"/>
</dbReference>
<proteinExistence type="predicted"/>
<dbReference type="SMART" id="SM00409">
    <property type="entry name" value="IG"/>
    <property type="match status" value="1"/>
</dbReference>
<evidence type="ECO:0000259" key="6">
    <source>
        <dbReference type="PROSITE" id="PS50835"/>
    </source>
</evidence>
<feature type="domain" description="Ig-like" evidence="6">
    <location>
        <begin position="47"/>
        <end position="143"/>
    </location>
</feature>
<dbReference type="AlphaFoldDB" id="A0A4W4EDI9"/>
<organism evidence="7 8">
    <name type="scientific">Electrophorus electricus</name>
    <name type="common">Electric eel</name>
    <name type="synonym">Gymnotus electricus</name>
    <dbReference type="NCBI Taxonomy" id="8005"/>
    <lineage>
        <taxon>Eukaryota</taxon>
        <taxon>Metazoa</taxon>
        <taxon>Chordata</taxon>
        <taxon>Craniata</taxon>
        <taxon>Vertebrata</taxon>
        <taxon>Euteleostomi</taxon>
        <taxon>Actinopterygii</taxon>
        <taxon>Neopterygii</taxon>
        <taxon>Teleostei</taxon>
        <taxon>Ostariophysi</taxon>
        <taxon>Gymnotiformes</taxon>
        <taxon>Gymnotoidei</taxon>
        <taxon>Gymnotidae</taxon>
        <taxon>Electrophorus</taxon>
    </lineage>
</organism>
<keyword evidence="5" id="KW-1279">T cell receptor</keyword>
<reference evidence="7" key="5">
    <citation type="submission" date="2025-09" db="UniProtKB">
        <authorList>
            <consortium name="Ensembl"/>
        </authorList>
    </citation>
    <scope>IDENTIFICATION</scope>
</reference>
<evidence type="ECO:0000256" key="2">
    <source>
        <dbReference type="ARBA" id="ARBA00023130"/>
    </source>
</evidence>
<keyword evidence="5" id="KW-0391">Immunity</keyword>
<keyword evidence="1" id="KW-0732">Signal</keyword>
<reference evidence="7" key="3">
    <citation type="submission" date="2020-05" db="EMBL/GenBank/DDBJ databases">
        <title>Electrophorus electricus (electric eel) genome, fEleEle1, primary haplotype.</title>
        <authorList>
            <person name="Myers G."/>
            <person name="Meyer A."/>
            <person name="Fedrigo O."/>
            <person name="Formenti G."/>
            <person name="Rhie A."/>
            <person name="Tracey A."/>
            <person name="Sims Y."/>
            <person name="Jarvis E.D."/>
        </authorList>
    </citation>
    <scope>NUCLEOTIDE SEQUENCE [LARGE SCALE GENOMIC DNA]</scope>
</reference>
<evidence type="ECO:0000256" key="4">
    <source>
        <dbReference type="ARBA" id="ARBA00023319"/>
    </source>
</evidence>
<dbReference type="Pfam" id="PF07686">
    <property type="entry name" value="V-set"/>
    <property type="match status" value="1"/>
</dbReference>
<dbReference type="InterPro" id="IPR051287">
    <property type="entry name" value="TCR_variable_region"/>
</dbReference>
<dbReference type="OMA" id="YCAMEST"/>
<evidence type="ECO:0000313" key="7">
    <source>
        <dbReference type="Ensembl" id="ENSEEEP00000010134.2"/>
    </source>
</evidence>
<dbReference type="InterPro" id="IPR013783">
    <property type="entry name" value="Ig-like_fold"/>
</dbReference>
<keyword evidence="3" id="KW-0675">Receptor</keyword>
<dbReference type="Gene3D" id="2.60.40.10">
    <property type="entry name" value="Immunoglobulins"/>
    <property type="match status" value="2"/>
</dbReference>
<reference evidence="7" key="4">
    <citation type="submission" date="2025-08" db="UniProtKB">
        <authorList>
            <consortium name="Ensembl"/>
        </authorList>
    </citation>
    <scope>IDENTIFICATION</scope>
</reference>
<dbReference type="PANTHER" id="PTHR19367:SF18">
    <property type="entry name" value="T CELL RECEPTOR ALPHA VARIABLE 16"/>
    <property type="match status" value="1"/>
</dbReference>
<evidence type="ECO:0000256" key="3">
    <source>
        <dbReference type="ARBA" id="ARBA00023170"/>
    </source>
</evidence>
<sequence>MKSDPLPPRMFVEVDVNLKKVDLLISSAALSDSALYYCEVSTQNIKPLERIKHVSEGDPVTLSCSFSTIGGDYLQWYRQYPSSRPEFLLFNNDPILSRITAEVIKAKDESHVNLTISSAAVSDSALYYCAMEPTVTENPATLYKKHHI</sequence>
<reference evidence="8" key="2">
    <citation type="journal article" date="2017" name="Sci. Adv.">
        <title>A tail of two voltages: Proteomic comparison of the three electric organs of the electric eel.</title>
        <authorList>
            <person name="Traeger L.L."/>
            <person name="Sabat G."/>
            <person name="Barrett-Wilt G.A."/>
            <person name="Wells G.B."/>
            <person name="Sussman M.R."/>
        </authorList>
    </citation>
    <scope>NUCLEOTIDE SEQUENCE [LARGE SCALE GENOMIC DNA]</scope>
</reference>
<dbReference type="STRING" id="8005.ENSEEEP00000010134"/>
<dbReference type="SUPFAM" id="SSF48726">
    <property type="entry name" value="Immunoglobulin"/>
    <property type="match status" value="2"/>
</dbReference>
<name>A0A4W4EDI9_ELEEL</name>
<evidence type="ECO:0000256" key="1">
    <source>
        <dbReference type="ARBA" id="ARBA00022729"/>
    </source>
</evidence>